<dbReference type="Gene3D" id="1.20.1180.10">
    <property type="entry name" value="Udp N-acetylglucosamine O-acyltransferase, C-terminal domain"/>
    <property type="match status" value="1"/>
</dbReference>
<dbReference type="Proteomes" id="UP001320831">
    <property type="component" value="Unassembled WGS sequence"/>
</dbReference>
<evidence type="ECO:0000256" key="6">
    <source>
        <dbReference type="HAMAP-Rule" id="MF_00387"/>
    </source>
</evidence>
<keyword evidence="2 6" id="KW-0441">Lipid A biosynthesis</keyword>
<reference evidence="8 9" key="1">
    <citation type="submission" date="2022-09" db="EMBL/GenBank/DDBJ databases">
        <title>Chelativorans salina sp. nov., a novel slightly halophilic bacterium isolated from a saline lake sediment enrichment.</title>
        <authorList>
            <person name="Gao L."/>
            <person name="Fang B.-Z."/>
            <person name="Li W.-J."/>
        </authorList>
    </citation>
    <scope>NUCLEOTIDE SEQUENCE [LARGE SCALE GENOMIC DNA]</scope>
    <source>
        <strain evidence="8 9">EGI FJ00035</strain>
    </source>
</reference>
<dbReference type="PANTHER" id="PTHR43480:SF1">
    <property type="entry name" value="ACYL-[ACYL-CARRIER-PROTEIN]--UDP-N-ACETYLGLUCOSAMINE O-ACYLTRANSFERASE, MITOCHONDRIAL-RELATED"/>
    <property type="match status" value="1"/>
</dbReference>
<comment type="pathway">
    <text evidence="6">Glycolipid biosynthesis; lipid IV(A) biosynthesis; lipid IV(A) from (3R)-3-hydroxytetradecanoyl-[acyl-carrier-protein] and UDP-N-acetyl-alpha-D-glucosamine: step 1/6.</text>
</comment>
<gene>
    <name evidence="6 8" type="primary">lpxA</name>
    <name evidence="8" type="ORF">N5A92_11400</name>
</gene>
<dbReference type="PIRSF" id="PIRSF000456">
    <property type="entry name" value="UDP-GlcNAc_acltr"/>
    <property type="match status" value="1"/>
</dbReference>
<evidence type="ECO:0000259" key="7">
    <source>
        <dbReference type="Pfam" id="PF13720"/>
    </source>
</evidence>
<evidence type="ECO:0000256" key="3">
    <source>
        <dbReference type="ARBA" id="ARBA00022679"/>
    </source>
</evidence>
<evidence type="ECO:0000313" key="8">
    <source>
        <dbReference type="EMBL" id="MCT7375637.1"/>
    </source>
</evidence>
<proteinExistence type="inferred from homology"/>
<comment type="similarity">
    <text evidence="6">Belongs to the transferase hexapeptide repeat family. LpxA subfamily.</text>
</comment>
<keyword evidence="6" id="KW-0963">Cytoplasm</keyword>
<comment type="catalytic activity">
    <reaction evidence="6">
        <text>a (3R)-hydroxyacyl-[ACP] + UDP-N-acetyl-alpha-D-glucosamine = a UDP-3-O-[(3R)-3-hydroxyacyl]-N-acetyl-alpha-D-glucosamine + holo-[ACP]</text>
        <dbReference type="Rhea" id="RHEA:67812"/>
        <dbReference type="Rhea" id="RHEA-COMP:9685"/>
        <dbReference type="Rhea" id="RHEA-COMP:9945"/>
        <dbReference type="ChEBI" id="CHEBI:57705"/>
        <dbReference type="ChEBI" id="CHEBI:64479"/>
        <dbReference type="ChEBI" id="CHEBI:78827"/>
        <dbReference type="ChEBI" id="CHEBI:173225"/>
        <dbReference type="EC" id="2.3.1.129"/>
    </reaction>
</comment>
<evidence type="ECO:0000256" key="1">
    <source>
        <dbReference type="ARBA" id="ARBA00022516"/>
    </source>
</evidence>
<dbReference type="CDD" id="cd03351">
    <property type="entry name" value="LbH_UDP-GlcNAc_AT"/>
    <property type="match status" value="1"/>
</dbReference>
<keyword evidence="6" id="KW-0677">Repeat</keyword>
<evidence type="ECO:0000256" key="4">
    <source>
        <dbReference type="ARBA" id="ARBA00023098"/>
    </source>
</evidence>
<sequence>MTAQTFIHPSAVVEKGAELGSGVRVGPFCHISADAVLGDDVELISHVSIMGATTLGAGCQVFPNAVLGGPPQNFKHKGGRTTLTVGRGCVIREGVTLHRGTDTSRGETTIGDNCLFMAYSHVAHDSDIGNNVTMANYAGLGGHSEIGDHVIMSGYAAVHQFVRIGHHAFLGGFAAVVGDVIPYGMAVGDRAKLRGLNVIGMKRAGMERSELMQLRRAYKLLFSPERPLSENLALVQREFSGSQAVADVLSFVAGREKRHFTVPPSGAVDEDDDDGME</sequence>
<keyword evidence="5 6" id="KW-0012">Acyltransferase</keyword>
<evidence type="ECO:0000256" key="5">
    <source>
        <dbReference type="ARBA" id="ARBA00023315"/>
    </source>
</evidence>
<protein>
    <recommendedName>
        <fullName evidence="6">Acyl-[acyl-carrier-protein]--UDP-N-acetylglucosamine O-acyltransferase</fullName>
        <shortName evidence="6">UDP-N-acetylglucosamine acyltransferase</shortName>
        <ecNumber evidence="6">2.3.1.129</ecNumber>
    </recommendedName>
</protein>
<dbReference type="GO" id="GO:0008780">
    <property type="term" value="F:acyl-[acyl-carrier-protein]-UDP-N-acetylglucosamine O-acyltransferase activity"/>
    <property type="evidence" value="ECO:0007669"/>
    <property type="project" value="UniProtKB-EC"/>
</dbReference>
<dbReference type="Gene3D" id="2.160.10.10">
    <property type="entry name" value="Hexapeptide repeat proteins"/>
    <property type="match status" value="1"/>
</dbReference>
<dbReference type="SUPFAM" id="SSF51161">
    <property type="entry name" value="Trimeric LpxA-like enzymes"/>
    <property type="match status" value="1"/>
</dbReference>
<dbReference type="HAMAP" id="MF_00387">
    <property type="entry name" value="LpxA"/>
    <property type="match status" value="1"/>
</dbReference>
<dbReference type="InterPro" id="IPR011004">
    <property type="entry name" value="Trimer_LpxA-like_sf"/>
</dbReference>
<name>A0ABT2LM24_9HYPH</name>
<keyword evidence="4 6" id="KW-0443">Lipid metabolism</keyword>
<dbReference type="Pfam" id="PF13720">
    <property type="entry name" value="Acetyltransf_11"/>
    <property type="match status" value="1"/>
</dbReference>
<dbReference type="InterPro" id="IPR037157">
    <property type="entry name" value="Acetyltransf_C_sf"/>
</dbReference>
<evidence type="ECO:0000256" key="2">
    <source>
        <dbReference type="ARBA" id="ARBA00022556"/>
    </source>
</evidence>
<keyword evidence="1 6" id="KW-0444">Lipid biosynthesis</keyword>
<comment type="function">
    <text evidence="6">Involved in the biosynthesis of lipid A, a phosphorylated glycolipid that anchors the lipopolysaccharide to the outer membrane of the cell.</text>
</comment>
<comment type="caution">
    <text evidence="8">The sequence shown here is derived from an EMBL/GenBank/DDBJ whole genome shotgun (WGS) entry which is preliminary data.</text>
</comment>
<accession>A0ABT2LM24</accession>
<organism evidence="8 9">
    <name type="scientific">Chelativorans salis</name>
    <dbReference type="NCBI Taxonomy" id="2978478"/>
    <lineage>
        <taxon>Bacteria</taxon>
        <taxon>Pseudomonadati</taxon>
        <taxon>Pseudomonadota</taxon>
        <taxon>Alphaproteobacteria</taxon>
        <taxon>Hyphomicrobiales</taxon>
        <taxon>Phyllobacteriaceae</taxon>
        <taxon>Chelativorans</taxon>
    </lineage>
</organism>
<dbReference type="Pfam" id="PF00132">
    <property type="entry name" value="Hexapep"/>
    <property type="match status" value="1"/>
</dbReference>
<dbReference type="EMBL" id="JAOCZP010000003">
    <property type="protein sequence ID" value="MCT7375637.1"/>
    <property type="molecule type" value="Genomic_DNA"/>
</dbReference>
<dbReference type="NCBIfam" id="NF003657">
    <property type="entry name" value="PRK05289.1"/>
    <property type="match status" value="1"/>
</dbReference>
<dbReference type="InterPro" id="IPR029098">
    <property type="entry name" value="Acetyltransf_C"/>
</dbReference>
<keyword evidence="9" id="KW-1185">Reference proteome</keyword>
<keyword evidence="3 6" id="KW-0808">Transferase</keyword>
<dbReference type="InterPro" id="IPR010137">
    <property type="entry name" value="Lipid_A_LpxA"/>
</dbReference>
<dbReference type="PANTHER" id="PTHR43480">
    <property type="entry name" value="ACYL-[ACYL-CARRIER-PROTEIN]--UDP-N-ACETYLGLUCOSAMINE O-ACYLTRANSFERASE"/>
    <property type="match status" value="1"/>
</dbReference>
<evidence type="ECO:0000313" key="9">
    <source>
        <dbReference type="Proteomes" id="UP001320831"/>
    </source>
</evidence>
<dbReference type="NCBIfam" id="TIGR01852">
    <property type="entry name" value="lipid_A_lpxA"/>
    <property type="match status" value="1"/>
</dbReference>
<dbReference type="InterPro" id="IPR001451">
    <property type="entry name" value="Hexapep"/>
</dbReference>
<comment type="subunit">
    <text evidence="6">Homotrimer.</text>
</comment>
<feature type="domain" description="UDP N-acetylglucosamine O-acyltransferase C-terminal" evidence="7">
    <location>
        <begin position="179"/>
        <end position="258"/>
    </location>
</feature>
<dbReference type="EC" id="2.3.1.129" evidence="6"/>
<dbReference type="RefSeq" id="WP_260902695.1">
    <property type="nucleotide sequence ID" value="NZ_JAOCZP010000003.1"/>
</dbReference>
<comment type="subcellular location">
    <subcellularLocation>
        <location evidence="6">Cytoplasm</location>
    </subcellularLocation>
</comment>